<name>A0A4P5ZVR6_PLAAG</name>
<evidence type="ECO:0000313" key="1">
    <source>
        <dbReference type="EMBL" id="GDZ92667.1"/>
    </source>
</evidence>
<reference evidence="2" key="1">
    <citation type="submission" date="2019-02" db="EMBL/GenBank/DDBJ databases">
        <title>Draft genome sequence of Planktothrix agardhii NIES-905.</title>
        <authorList>
            <person name="Yamaguchi H."/>
            <person name="Suzuki S."/>
            <person name="Kawachi M."/>
        </authorList>
    </citation>
    <scope>NUCLEOTIDE SEQUENCE [LARGE SCALE GENOMIC DNA]</scope>
    <source>
        <strain evidence="2">CCAP 1459/11A</strain>
    </source>
</reference>
<accession>A0A4P5ZVR6</accession>
<gene>
    <name evidence="1" type="ORF">PA905_03630</name>
</gene>
<proteinExistence type="predicted"/>
<dbReference type="Proteomes" id="UP000299794">
    <property type="component" value="Unassembled WGS sequence"/>
</dbReference>
<dbReference type="EMBL" id="BJCD01000029">
    <property type="protein sequence ID" value="GDZ92667.1"/>
    <property type="molecule type" value="Genomic_DNA"/>
</dbReference>
<organism evidence="1 2">
    <name type="scientific">Planktothrix agardhii CCAP 1459/11A</name>
    <dbReference type="NCBI Taxonomy" id="282420"/>
    <lineage>
        <taxon>Bacteria</taxon>
        <taxon>Bacillati</taxon>
        <taxon>Cyanobacteriota</taxon>
        <taxon>Cyanophyceae</taxon>
        <taxon>Oscillatoriophycideae</taxon>
        <taxon>Oscillatoriales</taxon>
        <taxon>Microcoleaceae</taxon>
        <taxon>Planktothrix</taxon>
    </lineage>
</organism>
<comment type="caution">
    <text evidence="1">The sequence shown here is derived from an EMBL/GenBank/DDBJ whole genome shotgun (WGS) entry which is preliminary data.</text>
</comment>
<sequence>MSDLIKNLEEFCIKYNILPESLLEIIQDPKVLPMIRGKAFEFSALAKFENFLDPTLWKIVKPKINPQFGSHDQDVVITHLETHTNIRVECKLAAKGRYRKVKTKIEDKTRYFEIDVKCMRSRTLGQERAKQVSAQVNIPVDVIMIHNDQYLPNSFDIVVTSIANAFYETDEATGNFEWSPQEEAKEFLEKISSKNIDDLQDESTLKDVIFDKVYIAKSDNLAAVSQNKIRCTRRKCQNSDNCGFIPNFPKIVFELNTGKPLPPWFEIEDCLQVLQTFIEN</sequence>
<evidence type="ECO:0008006" key="3">
    <source>
        <dbReference type="Google" id="ProtNLM"/>
    </source>
</evidence>
<dbReference type="AlphaFoldDB" id="A0A4P5ZVR6"/>
<protein>
    <recommendedName>
        <fullName evidence="3">MspA1I restriction endonuclease</fullName>
    </recommendedName>
</protein>
<evidence type="ECO:0000313" key="2">
    <source>
        <dbReference type="Proteomes" id="UP000299794"/>
    </source>
</evidence>